<dbReference type="Pfam" id="PF00078">
    <property type="entry name" value="RVT_1"/>
    <property type="match status" value="1"/>
</dbReference>
<evidence type="ECO:0000313" key="2">
    <source>
        <dbReference type="EMBL" id="KAJ9536499.1"/>
    </source>
</evidence>
<organism evidence="2 3">
    <name type="scientific">Centaurea solstitialis</name>
    <name type="common">yellow star-thistle</name>
    <dbReference type="NCBI Taxonomy" id="347529"/>
    <lineage>
        <taxon>Eukaryota</taxon>
        <taxon>Viridiplantae</taxon>
        <taxon>Streptophyta</taxon>
        <taxon>Embryophyta</taxon>
        <taxon>Tracheophyta</taxon>
        <taxon>Spermatophyta</taxon>
        <taxon>Magnoliopsida</taxon>
        <taxon>eudicotyledons</taxon>
        <taxon>Gunneridae</taxon>
        <taxon>Pentapetalae</taxon>
        <taxon>asterids</taxon>
        <taxon>campanulids</taxon>
        <taxon>Asterales</taxon>
        <taxon>Asteraceae</taxon>
        <taxon>Carduoideae</taxon>
        <taxon>Cardueae</taxon>
        <taxon>Centaureinae</taxon>
        <taxon>Centaurea</taxon>
    </lineage>
</organism>
<evidence type="ECO:0000313" key="3">
    <source>
        <dbReference type="Proteomes" id="UP001172457"/>
    </source>
</evidence>
<feature type="domain" description="Reverse transcriptase" evidence="1">
    <location>
        <begin position="1"/>
        <end position="276"/>
    </location>
</feature>
<gene>
    <name evidence="2" type="ORF">OSB04_un000336</name>
</gene>
<dbReference type="PANTHER" id="PTHR33116">
    <property type="entry name" value="REVERSE TRANSCRIPTASE ZINC-BINDING DOMAIN-CONTAINING PROTEIN-RELATED-RELATED"/>
    <property type="match status" value="1"/>
</dbReference>
<dbReference type="InterPro" id="IPR000477">
    <property type="entry name" value="RT_dom"/>
</dbReference>
<dbReference type="AlphaFoldDB" id="A0AA38S6G5"/>
<reference evidence="2" key="1">
    <citation type="submission" date="2023-03" db="EMBL/GenBank/DDBJ databases">
        <title>Chromosome-scale reference genome and RAD-based genetic map of yellow starthistle (Centaurea solstitialis) reveal putative structural variation and QTLs associated with invader traits.</title>
        <authorList>
            <person name="Reatini B."/>
            <person name="Cang F.A."/>
            <person name="Jiang Q."/>
            <person name="Mckibben M.T.W."/>
            <person name="Barker M.S."/>
            <person name="Rieseberg L.H."/>
            <person name="Dlugosch K.M."/>
        </authorList>
    </citation>
    <scope>NUCLEOTIDE SEQUENCE</scope>
    <source>
        <strain evidence="2">CAN-66</strain>
        <tissue evidence="2">Leaf</tissue>
    </source>
</reference>
<dbReference type="CDD" id="cd01650">
    <property type="entry name" value="RT_nLTR_like"/>
    <property type="match status" value="1"/>
</dbReference>
<proteinExistence type="predicted"/>
<comment type="caution">
    <text evidence="2">The sequence shown here is derived from an EMBL/GenBank/DDBJ whole genome shotgun (WGS) entry which is preliminary data.</text>
</comment>
<dbReference type="EMBL" id="JARYMX010000019">
    <property type="protein sequence ID" value="KAJ9536499.1"/>
    <property type="molecule type" value="Genomic_DNA"/>
</dbReference>
<name>A0AA38S6G5_9ASTR</name>
<sequence>MRFFDWFWEEESISGGCNASFLTLILKSRNPFGLNDFRPICLIVILYKILSKVLAERMKRVIRGVISYEQSAFLKVRSILDGVLIANEVRKGAILKVDFEKAYGSVGWSFLLEALEKMRLGEKWRKWISVCLCSSSISVLANGSLTEEFSLGRGLRQGDPLAPFLFLVEAECLHLMIEKAKNLGLLNGVKVGKKDVLISHLQYADKVILFGSWETENLKNMKKVMECFYEVSGLNMNLNKSKLYGIGVQDEEVKNWAMALGCGTGKLPFNYLGLPTGSSMHSSSSWTPVIEKTKKKLARWKAKLFSFGGWGVGRELKRIGERGISLGQMGQSSLKILNWCLLCKWWWRFLVEEGALLVKRFFKKQQIVQGQDNRASGRVDRGSADATFEKIDFGLSLQSHARHVKLVTPGFLIKG</sequence>
<dbReference type="Proteomes" id="UP001172457">
    <property type="component" value="Unassembled WGS sequence"/>
</dbReference>
<protein>
    <recommendedName>
        <fullName evidence="1">Reverse transcriptase domain-containing protein</fullName>
    </recommendedName>
</protein>
<accession>A0AA38S6G5</accession>
<dbReference type="PANTHER" id="PTHR33116:SF78">
    <property type="entry name" value="OS12G0587133 PROTEIN"/>
    <property type="match status" value="1"/>
</dbReference>
<dbReference type="PROSITE" id="PS50878">
    <property type="entry name" value="RT_POL"/>
    <property type="match status" value="1"/>
</dbReference>
<keyword evidence="3" id="KW-1185">Reference proteome</keyword>
<evidence type="ECO:0000259" key="1">
    <source>
        <dbReference type="PROSITE" id="PS50878"/>
    </source>
</evidence>